<dbReference type="EMBL" id="KK735917">
    <property type="protein sequence ID" value="KFR16494.1"/>
    <property type="molecule type" value="Genomic_DNA"/>
</dbReference>
<reference evidence="5 6" key="1">
    <citation type="submission" date="2014-04" db="EMBL/GenBank/DDBJ databases">
        <title>Genome evolution of avian class.</title>
        <authorList>
            <person name="Zhang G."/>
            <person name="Li C."/>
        </authorList>
    </citation>
    <scope>NUCLEOTIDE SEQUENCE [LARGE SCALE GENOMIC DNA]</scope>
    <source>
        <strain evidence="5">BGI_N306</strain>
    </source>
</reference>
<dbReference type="Proteomes" id="UP000053605">
    <property type="component" value="Unassembled WGS sequence"/>
</dbReference>
<evidence type="ECO:0000313" key="6">
    <source>
        <dbReference type="Proteomes" id="UP000053605"/>
    </source>
</evidence>
<evidence type="ECO:0000256" key="2">
    <source>
        <dbReference type="ARBA" id="ARBA00022750"/>
    </source>
</evidence>
<organism evidence="5 6">
    <name type="scientific">Opisthocomus hoazin</name>
    <name type="common">Hoatzin</name>
    <name type="synonym">Phasianus hoazin</name>
    <dbReference type="NCBI Taxonomy" id="30419"/>
    <lineage>
        <taxon>Eukaryota</taxon>
        <taxon>Metazoa</taxon>
        <taxon>Chordata</taxon>
        <taxon>Craniata</taxon>
        <taxon>Vertebrata</taxon>
        <taxon>Euteleostomi</taxon>
        <taxon>Archelosauria</taxon>
        <taxon>Archosauria</taxon>
        <taxon>Dinosauria</taxon>
        <taxon>Saurischia</taxon>
        <taxon>Theropoda</taxon>
        <taxon>Coelurosauria</taxon>
        <taxon>Aves</taxon>
        <taxon>Neognathae</taxon>
        <taxon>Neoaves</taxon>
        <taxon>Opisthocomiformes</taxon>
        <taxon>Opisthocomidae</taxon>
        <taxon>Opisthocomus</taxon>
    </lineage>
</organism>
<dbReference type="Pfam" id="PF00692">
    <property type="entry name" value="dUTPase"/>
    <property type="match status" value="1"/>
</dbReference>
<keyword evidence="2" id="KW-0064">Aspartyl protease</keyword>
<dbReference type="PROSITE" id="PS50175">
    <property type="entry name" value="ASP_PROT_RETROV"/>
    <property type="match status" value="1"/>
</dbReference>
<dbReference type="Gene3D" id="2.70.40.10">
    <property type="match status" value="1"/>
</dbReference>
<dbReference type="InterPro" id="IPR051592">
    <property type="entry name" value="HERV-K_Pro_peptidase_A2"/>
</dbReference>
<dbReference type="AlphaFoldDB" id="A0A091WLP5"/>
<sequence length="158" mass="16864">GSAGVDVLTTEDITLTDNSVHRIPVNAHGPLPLGHDLSALLLGCSSIRAQGIFVSPGVIDADYTGPIQAMVWTPSPPVSIQAGTRLAQLVPFYDNVPCVENKERGSGRFGSTGQEKQIMWALEIQNKKPKMIVPLTLNNVSLQFDMLIDTGADVTVIS</sequence>
<dbReference type="PROSITE" id="PS00141">
    <property type="entry name" value="ASP_PROTEASE"/>
    <property type="match status" value="1"/>
</dbReference>
<evidence type="ECO:0000256" key="3">
    <source>
        <dbReference type="ARBA" id="ARBA00022801"/>
    </source>
</evidence>
<dbReference type="InterPro" id="IPR001995">
    <property type="entry name" value="Peptidase_A2_cat"/>
</dbReference>
<feature type="non-terminal residue" evidence="5">
    <location>
        <position position="158"/>
    </location>
</feature>
<feature type="non-terminal residue" evidence="5">
    <location>
        <position position="1"/>
    </location>
</feature>
<dbReference type="InterPro" id="IPR036157">
    <property type="entry name" value="dUTPase-like_sf"/>
</dbReference>
<feature type="domain" description="Peptidase A2" evidence="4">
    <location>
        <begin position="144"/>
        <end position="158"/>
    </location>
</feature>
<dbReference type="SUPFAM" id="SSF51283">
    <property type="entry name" value="dUTPase-like"/>
    <property type="match status" value="1"/>
</dbReference>
<keyword evidence="3" id="KW-0378">Hydrolase</keyword>
<dbReference type="InterPro" id="IPR001969">
    <property type="entry name" value="Aspartic_peptidase_AS"/>
</dbReference>
<accession>A0A091WLP5</accession>
<dbReference type="CDD" id="cd07557">
    <property type="entry name" value="trimeric_dUTPase"/>
    <property type="match status" value="1"/>
</dbReference>
<dbReference type="PhylomeDB" id="A0A091WLP5"/>
<name>A0A091WLP5_OPIHO</name>
<gene>
    <name evidence="5" type="ORF">N306_02282</name>
</gene>
<evidence type="ECO:0000256" key="1">
    <source>
        <dbReference type="ARBA" id="ARBA00022670"/>
    </source>
</evidence>
<dbReference type="GO" id="GO:0004190">
    <property type="term" value="F:aspartic-type endopeptidase activity"/>
    <property type="evidence" value="ECO:0007669"/>
    <property type="project" value="UniProtKB-KW"/>
</dbReference>
<evidence type="ECO:0000313" key="5">
    <source>
        <dbReference type="EMBL" id="KFR16494.1"/>
    </source>
</evidence>
<keyword evidence="6" id="KW-1185">Reference proteome</keyword>
<dbReference type="GO" id="GO:0006508">
    <property type="term" value="P:proteolysis"/>
    <property type="evidence" value="ECO:0007669"/>
    <property type="project" value="UniProtKB-KW"/>
</dbReference>
<dbReference type="STRING" id="30419.A0A091WLP5"/>
<dbReference type="InterPro" id="IPR029054">
    <property type="entry name" value="dUTPase-like"/>
</dbReference>
<protein>
    <recommendedName>
        <fullName evidence="4">Peptidase A2 domain-containing protein</fullName>
    </recommendedName>
</protein>
<dbReference type="InterPro" id="IPR033704">
    <property type="entry name" value="dUTPase_trimeric"/>
</dbReference>
<evidence type="ECO:0000259" key="4">
    <source>
        <dbReference type="PROSITE" id="PS50175"/>
    </source>
</evidence>
<keyword evidence="1" id="KW-0645">Protease</keyword>
<dbReference type="PANTHER" id="PTHR19422">
    <property type="entry name" value="GAG RETROVIRAL POLYPROTEIN"/>
    <property type="match status" value="1"/>
</dbReference>
<proteinExistence type="predicted"/>
<dbReference type="PANTHER" id="PTHR19422:SF123">
    <property type="entry name" value="RT1 CLASS I, LOCUS CE15"/>
    <property type="match status" value="1"/>
</dbReference>